<comment type="caution">
    <text evidence="2">The sequence shown here is derived from an EMBL/GenBank/DDBJ whole genome shotgun (WGS) entry which is preliminary data.</text>
</comment>
<reference evidence="2 3" key="1">
    <citation type="journal article" date="2017" name="Gigascience">
        <title>Draft genome of the honey bee ectoparasitic mite, Tropilaelaps mercedesae, is shaped by the parasitic life history.</title>
        <authorList>
            <person name="Dong X."/>
            <person name="Armstrong S.D."/>
            <person name="Xia D."/>
            <person name="Makepeace B.L."/>
            <person name="Darby A.C."/>
            <person name="Kadowaki T."/>
        </authorList>
    </citation>
    <scope>NUCLEOTIDE SEQUENCE [LARGE SCALE GENOMIC DNA]</scope>
    <source>
        <strain evidence="2">Wuxi-XJTLU</strain>
    </source>
</reference>
<organism evidence="2 3">
    <name type="scientific">Tropilaelaps mercedesae</name>
    <dbReference type="NCBI Taxonomy" id="418985"/>
    <lineage>
        <taxon>Eukaryota</taxon>
        <taxon>Metazoa</taxon>
        <taxon>Ecdysozoa</taxon>
        <taxon>Arthropoda</taxon>
        <taxon>Chelicerata</taxon>
        <taxon>Arachnida</taxon>
        <taxon>Acari</taxon>
        <taxon>Parasitiformes</taxon>
        <taxon>Mesostigmata</taxon>
        <taxon>Gamasina</taxon>
        <taxon>Dermanyssoidea</taxon>
        <taxon>Laelapidae</taxon>
        <taxon>Tropilaelaps</taxon>
    </lineage>
</organism>
<feature type="region of interest" description="Disordered" evidence="1">
    <location>
        <begin position="201"/>
        <end position="252"/>
    </location>
</feature>
<feature type="compositionally biased region" description="Basic residues" evidence="1">
    <location>
        <begin position="228"/>
        <end position="237"/>
    </location>
</feature>
<dbReference type="EMBL" id="MNPL01022166">
    <property type="protein sequence ID" value="OQR69071.1"/>
    <property type="molecule type" value="Genomic_DNA"/>
</dbReference>
<dbReference type="InParanoid" id="A0A1V9X6T7"/>
<name>A0A1V9X6T7_9ACAR</name>
<evidence type="ECO:0000256" key="1">
    <source>
        <dbReference type="SAM" id="MobiDB-lite"/>
    </source>
</evidence>
<proteinExistence type="predicted"/>
<dbReference type="AlphaFoldDB" id="A0A1V9X6T7"/>
<evidence type="ECO:0000313" key="2">
    <source>
        <dbReference type="EMBL" id="OQR69071.1"/>
    </source>
</evidence>
<evidence type="ECO:0000313" key="3">
    <source>
        <dbReference type="Proteomes" id="UP000192247"/>
    </source>
</evidence>
<keyword evidence="3" id="KW-1185">Reference proteome</keyword>
<dbReference type="Proteomes" id="UP000192247">
    <property type="component" value="Unassembled WGS sequence"/>
</dbReference>
<feature type="compositionally biased region" description="Basic residues" evidence="1">
    <location>
        <begin position="207"/>
        <end position="217"/>
    </location>
</feature>
<gene>
    <name evidence="2" type="ORF">BIW11_04441</name>
</gene>
<sequence>MAENGVVLNRIQPVASLPEGSHTLGQFSPAQQRCRYERHLRALGTLLTRRRKCLSRGDPSGVVVRRADVSLDRLDDLELWHLHDVEADTAKPPETPMGQIGCDAVLNAPASSARLCSAKRVSIAATARGLYATQINAAAAARNQRFDGAPDMLFFCAVSGTSSSRPSLSITFFFHCLFTRVSSRSEYGKTGAIIQRVHSSTLQQRPQTHRKALLRHRLASDAEPTGKTGRKRPKSLKNSRAGAEVDARETNTAQTARRANVVSFRTVSDWTILKDFLVRFVSVRISHGLSQSQPTNCESTNSRYAMANKMTPTYLVRARLFHSGWHCPTAYIDAGTWRRVIDILSTVSMDHACSQRLEVARRRRRRANTDAWPTRTIYGPRMNRKCQMKCGRWPTKSNWWWWRPHELVRLNCIGCYDETSEQILSVEWLLFSVAGLLFGRPAASFFGRVANNSLHARASDIEPFRVLVLNDLRSLSGLERIAVSEDQPTIRVLPVSGGSSHSYLVSIFTGTALPNEFPGAVARPRTRRSSLQNLLIVECRVHHTRSNIHAFHLQVWRSRAATSDQTISLWPRLTATRDNRHLGAALPEDNNELSLSVVAEKNPPQKKWRHLAKEDVSTVALLPCSLRSCSLECS</sequence>
<accession>A0A1V9X6T7</accession>
<protein>
    <submittedName>
        <fullName evidence="2">Uncharacterized protein</fullName>
    </submittedName>
</protein>